<dbReference type="InterPro" id="IPR010297">
    <property type="entry name" value="DUF900_hydrolase"/>
</dbReference>
<dbReference type="InterPro" id="IPR029058">
    <property type="entry name" value="AB_hydrolase_fold"/>
</dbReference>
<dbReference type="SUPFAM" id="SSF53474">
    <property type="entry name" value="alpha/beta-Hydrolases"/>
    <property type="match status" value="1"/>
</dbReference>
<evidence type="ECO:0000313" key="3">
    <source>
        <dbReference type="Proteomes" id="UP000597886"/>
    </source>
</evidence>
<feature type="chain" id="PRO_5041745111" evidence="1">
    <location>
        <begin position="17"/>
        <end position="366"/>
    </location>
</feature>
<evidence type="ECO:0000313" key="2">
    <source>
        <dbReference type="EMBL" id="NOE19221.1"/>
    </source>
</evidence>
<dbReference type="GO" id="GO:0016787">
    <property type="term" value="F:hydrolase activity"/>
    <property type="evidence" value="ECO:0007669"/>
    <property type="project" value="UniProtKB-KW"/>
</dbReference>
<dbReference type="Pfam" id="PF05990">
    <property type="entry name" value="DUF900"/>
    <property type="match status" value="1"/>
</dbReference>
<keyword evidence="2" id="KW-0378">Hydrolase</keyword>
<dbReference type="Gene3D" id="3.40.50.1820">
    <property type="entry name" value="alpha/beta hydrolase"/>
    <property type="match status" value="1"/>
</dbReference>
<accession>A0AA90Z1Z8</accession>
<name>A0AA90Z1Z8_9RHOB</name>
<organism evidence="2 3">
    <name type="scientific">Ruegeria atlantica</name>
    <dbReference type="NCBI Taxonomy" id="81569"/>
    <lineage>
        <taxon>Bacteria</taxon>
        <taxon>Pseudomonadati</taxon>
        <taxon>Pseudomonadota</taxon>
        <taxon>Alphaproteobacteria</taxon>
        <taxon>Rhodobacterales</taxon>
        <taxon>Roseobacteraceae</taxon>
        <taxon>Ruegeria</taxon>
    </lineage>
</organism>
<feature type="signal peptide" evidence="1">
    <location>
        <begin position="1"/>
        <end position="16"/>
    </location>
</feature>
<dbReference type="AlphaFoldDB" id="A0AA90Z1Z8"/>
<comment type="caution">
    <text evidence="2">The sequence shown here is derived from an EMBL/GenBank/DDBJ whole genome shotgun (WGS) entry which is preliminary data.</text>
</comment>
<dbReference type="PANTHER" id="PTHR36513:SF1">
    <property type="entry name" value="TRANSMEMBRANE PROTEIN"/>
    <property type="match status" value="1"/>
</dbReference>
<protein>
    <submittedName>
        <fullName evidence="2">Alpha/beta fold hydrolase</fullName>
    </submittedName>
</protein>
<keyword evidence="1" id="KW-0732">Signal</keyword>
<dbReference type="Proteomes" id="UP000597886">
    <property type="component" value="Unassembled WGS sequence"/>
</dbReference>
<dbReference type="PROSITE" id="PS51257">
    <property type="entry name" value="PROKAR_LIPOPROTEIN"/>
    <property type="match status" value="1"/>
</dbReference>
<gene>
    <name evidence="2" type="ORF">GS634_13920</name>
</gene>
<sequence>MLRYFVILFISLSLSACVDRTVSEVVPGAVNIGTPETIFASTTRAREADGSYGFRRGETLRFLETTVSIPPTHTPGTLRFSYANPNPRKEFVLADVTELDGPQGLRKHLRGQDDVTIFVHGYNSTQTETIFRAAQLTHDIGLPGSTLVYSWPSRATGYGYAYDLDSMLFARDGLEQTIRELKAMGVKRVILVAHSMGGALTMEMMRQTELQEPGWAKRNIEGVVLISPDLDLDLFRSQMKRIDNPPDPFIVMVSQKDKILNISGRLRGTDEGQRLGNISSVDSLEEFPISVIDTTAFNSDAASSHFVAATSPALLSILNSLRRVNNTFGREDRPTIDILVPPSERNPDGATEIVLTETGQAQVTTP</sequence>
<dbReference type="RefSeq" id="WP_171330676.1">
    <property type="nucleotide sequence ID" value="NZ_WVRA01000004.1"/>
</dbReference>
<dbReference type="EMBL" id="WVRA01000004">
    <property type="protein sequence ID" value="NOE19221.1"/>
    <property type="molecule type" value="Genomic_DNA"/>
</dbReference>
<evidence type="ECO:0000256" key="1">
    <source>
        <dbReference type="SAM" id="SignalP"/>
    </source>
</evidence>
<proteinExistence type="predicted"/>
<reference evidence="2" key="1">
    <citation type="submission" date="2019-12" db="EMBL/GenBank/DDBJ databases">
        <title>Ruegeria JWLKs population differentiation of coral mucus and skeleton niches.</title>
        <authorList>
            <person name="Luo D."/>
        </authorList>
    </citation>
    <scope>NUCLEOTIDE SEQUENCE</scope>
    <source>
        <strain evidence="2">HKCCD6181</strain>
    </source>
</reference>
<dbReference type="PANTHER" id="PTHR36513">
    <property type="entry name" value="ABC TRANSMEMBRANE TYPE-1 DOMAIN-CONTAINING PROTEIN"/>
    <property type="match status" value="1"/>
</dbReference>